<evidence type="ECO:0000313" key="3">
    <source>
        <dbReference type="EMBL" id="PHK06429.1"/>
    </source>
</evidence>
<evidence type="ECO:0000256" key="1">
    <source>
        <dbReference type="SAM" id="MobiDB-lite"/>
    </source>
</evidence>
<dbReference type="Proteomes" id="UP000222310">
    <property type="component" value="Unassembled WGS sequence"/>
</dbReference>
<gene>
    <name evidence="3" type="ORF">VF08_04055</name>
</gene>
<feature type="region of interest" description="Disordered" evidence="1">
    <location>
        <begin position="133"/>
        <end position="155"/>
    </location>
</feature>
<proteinExistence type="predicted"/>
<feature type="compositionally biased region" description="Basic and acidic residues" evidence="1">
    <location>
        <begin position="137"/>
        <end position="150"/>
    </location>
</feature>
<dbReference type="AlphaFoldDB" id="A0A9Q6EMU7"/>
<dbReference type="GO" id="GO:0016747">
    <property type="term" value="F:acyltransferase activity, transferring groups other than amino-acyl groups"/>
    <property type="evidence" value="ECO:0007669"/>
    <property type="project" value="TreeGrafter"/>
</dbReference>
<evidence type="ECO:0000313" key="4">
    <source>
        <dbReference type="Proteomes" id="UP000222310"/>
    </source>
</evidence>
<accession>A0A9Q6EMU7</accession>
<dbReference type="PROSITE" id="PS51257">
    <property type="entry name" value="PROKAR_LIPOPROTEIN"/>
    <property type="match status" value="1"/>
</dbReference>
<protein>
    <submittedName>
        <fullName evidence="3">Esterase</fullName>
    </submittedName>
</protein>
<dbReference type="PANTHER" id="PTHR48098">
    <property type="entry name" value="ENTEROCHELIN ESTERASE-RELATED"/>
    <property type="match status" value="1"/>
</dbReference>
<feature type="signal peptide" evidence="2">
    <location>
        <begin position="1"/>
        <end position="28"/>
    </location>
</feature>
<feature type="chain" id="PRO_5040218152" evidence="2">
    <location>
        <begin position="29"/>
        <end position="320"/>
    </location>
</feature>
<name>A0A9Q6EMU7_NOSLI</name>
<dbReference type="Pfam" id="PF00756">
    <property type="entry name" value="Esterase"/>
    <property type="match status" value="1"/>
</dbReference>
<reference evidence="3 4" key="1">
    <citation type="submission" date="2015-02" db="EMBL/GenBank/DDBJ databases">
        <title>Nostoc linckia genome annotation.</title>
        <authorList>
            <person name="Zhou Z."/>
        </authorList>
    </citation>
    <scope>NUCLEOTIDE SEQUENCE [LARGE SCALE GENOMIC DNA]</scope>
    <source>
        <strain evidence="4">z8</strain>
    </source>
</reference>
<organism evidence="3 4">
    <name type="scientific">Nostoc linckia z8</name>
    <dbReference type="NCBI Taxonomy" id="1628746"/>
    <lineage>
        <taxon>Bacteria</taxon>
        <taxon>Bacillati</taxon>
        <taxon>Cyanobacteriota</taxon>
        <taxon>Cyanophyceae</taxon>
        <taxon>Nostocales</taxon>
        <taxon>Nostocaceae</taxon>
        <taxon>Nostoc</taxon>
    </lineage>
</organism>
<dbReference type="SUPFAM" id="SSF53474">
    <property type="entry name" value="alpha/beta-Hydrolases"/>
    <property type="match status" value="1"/>
</dbReference>
<dbReference type="InterPro" id="IPR029058">
    <property type="entry name" value="AB_hydrolase_fold"/>
</dbReference>
<dbReference type="InterPro" id="IPR000801">
    <property type="entry name" value="Esterase-like"/>
</dbReference>
<feature type="region of interest" description="Disordered" evidence="1">
    <location>
        <begin position="31"/>
        <end position="51"/>
    </location>
</feature>
<keyword evidence="2" id="KW-0732">Signal</keyword>
<dbReference type="InterPro" id="IPR050583">
    <property type="entry name" value="Mycobacterial_A85_antigen"/>
</dbReference>
<comment type="caution">
    <text evidence="3">The sequence shown here is derived from an EMBL/GenBank/DDBJ whole genome shotgun (WGS) entry which is preliminary data.</text>
</comment>
<evidence type="ECO:0000256" key="2">
    <source>
        <dbReference type="SAM" id="SignalP"/>
    </source>
</evidence>
<sequence>MNYEKSKMFLLLSVLTLVSCNLSQSVVAKPPQQQNLQITPPPSPSQPHNGDLATTLSYKIETYNSEVMGGSRTYGVSLPPNYEQNPKRSYPVIFLLHGGHGHPTDWFVENKGQALKTLKQLYITGKLPPSIIITPDGNDKRGSSPYRDPEYIDGPNGKVSTALGDELVKVVQSRYRTLKNPDFWAIGGLSSGGWGAVNVGLHNVNHFSILFSHSGYFQDKTGPTNSPIIYIKTIPLPDQKRLRIYFDTGKSDTEEIQEGKKFSQVLEGLKIYHLFREFPGGHTWQYWREHLADSLTFVGEQFKLSEIAHQAENQNFDAKK</sequence>
<dbReference type="PANTHER" id="PTHR48098:SF1">
    <property type="entry name" value="DIACYLGLYCEROL ACYLTRANSFERASE_MYCOLYLTRANSFERASE AG85A"/>
    <property type="match status" value="1"/>
</dbReference>
<dbReference type="Gene3D" id="3.40.50.1820">
    <property type="entry name" value="alpha/beta hydrolase"/>
    <property type="match status" value="1"/>
</dbReference>
<dbReference type="EMBL" id="LAHD01000007">
    <property type="protein sequence ID" value="PHK06429.1"/>
    <property type="molecule type" value="Genomic_DNA"/>
</dbReference>